<evidence type="ECO:0000256" key="1">
    <source>
        <dbReference type="SAM" id="MobiDB-lite"/>
    </source>
</evidence>
<keyword evidence="3" id="KW-1185">Reference proteome</keyword>
<feature type="region of interest" description="Disordered" evidence="1">
    <location>
        <begin position="49"/>
        <end position="68"/>
    </location>
</feature>
<name>A0A315XKZ8_9EURY</name>
<dbReference type="InterPro" id="IPR008964">
    <property type="entry name" value="Invasin/intimin_cell_adhesion"/>
</dbReference>
<dbReference type="Proteomes" id="UP000251717">
    <property type="component" value="Unassembled WGS sequence"/>
</dbReference>
<gene>
    <name evidence="2" type="ORF">MBBTH_16920</name>
</gene>
<protein>
    <submittedName>
        <fullName evidence="2">Bacterial Ig-like domain (Group 1)</fullName>
    </submittedName>
</protein>
<dbReference type="AlphaFoldDB" id="A0A315XKZ8"/>
<accession>A0A315XKZ8</accession>
<dbReference type="Gene3D" id="2.60.40.10">
    <property type="entry name" value="Immunoglobulins"/>
    <property type="match status" value="2"/>
</dbReference>
<dbReference type="OrthoDB" id="78488at2157"/>
<dbReference type="EMBL" id="MZGS01000027">
    <property type="protein sequence ID" value="PWB85431.1"/>
    <property type="molecule type" value="Genomic_DNA"/>
</dbReference>
<organism evidence="2 3">
    <name type="scientific">Methanobrevibacter thaueri</name>
    <dbReference type="NCBI Taxonomy" id="190975"/>
    <lineage>
        <taxon>Archaea</taxon>
        <taxon>Methanobacteriati</taxon>
        <taxon>Methanobacteriota</taxon>
        <taxon>Methanomada group</taxon>
        <taxon>Methanobacteria</taxon>
        <taxon>Methanobacteriales</taxon>
        <taxon>Methanobacteriaceae</taxon>
        <taxon>Methanobrevibacter</taxon>
    </lineage>
</organism>
<dbReference type="SUPFAM" id="SSF49373">
    <property type="entry name" value="Invasin/intimin cell-adhesion fragments"/>
    <property type="match status" value="2"/>
</dbReference>
<sequence>MKLSKIFLFIVIISVILSITSVSAIDDSNDDLFVEDNADDISVDEEVLSSDGTDEALGSSDSQSSEILEVETNEPPQTIKMGKVTKRYNGGIQYQATFYDADGNPLANQEVYFEVDDKDDYSAKTDANGVALLTIAIKNGDHKIAAISLDPLCVNYDNIKVFNVLSGNKNLKMYYDGGNTYSVRVYGDDGKPVGAGQKVTFYLENKKYTRSTDKNGYAKFKITAKPGYYQIGASYKDYAVLNTVLVKPVLKQLTTFKNKVVKPKIKFKVKFLGKNKKNKKIKVKFNKKTYKAKTNKKGIATFKLKTPKKVGSYKVVVSYKKCKISATYAKYYA</sequence>
<dbReference type="RefSeq" id="WP_116592609.1">
    <property type="nucleotide sequence ID" value="NZ_MZGS01000027.1"/>
</dbReference>
<reference evidence="2 3" key="1">
    <citation type="submission" date="2017-03" db="EMBL/GenBank/DDBJ databases">
        <title>Genome sequence of Methanobrevibacter thaueri.</title>
        <authorList>
            <person name="Poehlein A."/>
            <person name="Seedorf H."/>
            <person name="Daniel R."/>
        </authorList>
    </citation>
    <scope>NUCLEOTIDE SEQUENCE [LARGE SCALE GENOMIC DNA]</scope>
    <source>
        <strain evidence="2 3">DSM 11995</strain>
    </source>
</reference>
<dbReference type="InterPro" id="IPR013783">
    <property type="entry name" value="Ig-like_fold"/>
</dbReference>
<evidence type="ECO:0000313" key="3">
    <source>
        <dbReference type="Proteomes" id="UP000251717"/>
    </source>
</evidence>
<proteinExistence type="predicted"/>
<evidence type="ECO:0000313" key="2">
    <source>
        <dbReference type="EMBL" id="PWB85431.1"/>
    </source>
</evidence>
<comment type="caution">
    <text evidence="2">The sequence shown here is derived from an EMBL/GenBank/DDBJ whole genome shotgun (WGS) entry which is preliminary data.</text>
</comment>